<protein>
    <submittedName>
        <fullName evidence="1">Uncharacterized protein</fullName>
    </submittedName>
</protein>
<sequence>MKSKPKKHYHSHKFNNTEESFIKLNKSPPTVDRRIMKSQLVPIYKYLDLHGIKQYEKISQYIHSIGLKRTNEIELIVKLQDYIKYEFIKERELNKSNSCERNMVWNRIVLEYSTRTLEFVNSYLI</sequence>
<proteinExistence type="predicted"/>
<organism evidence="1 2">
    <name type="scientific">Tritrichomonas musculus</name>
    <dbReference type="NCBI Taxonomy" id="1915356"/>
    <lineage>
        <taxon>Eukaryota</taxon>
        <taxon>Metamonada</taxon>
        <taxon>Parabasalia</taxon>
        <taxon>Tritrichomonadida</taxon>
        <taxon>Tritrichomonadidae</taxon>
        <taxon>Tritrichomonas</taxon>
    </lineage>
</organism>
<keyword evidence="2" id="KW-1185">Reference proteome</keyword>
<reference evidence="1 2" key="1">
    <citation type="submission" date="2024-04" db="EMBL/GenBank/DDBJ databases">
        <title>Tritrichomonas musculus Genome.</title>
        <authorList>
            <person name="Alves-Ferreira E."/>
            <person name="Grigg M."/>
            <person name="Lorenzi H."/>
            <person name="Galac M."/>
        </authorList>
    </citation>
    <scope>NUCLEOTIDE SEQUENCE [LARGE SCALE GENOMIC DNA]</scope>
    <source>
        <strain evidence="1 2">EAF2021</strain>
    </source>
</reference>
<evidence type="ECO:0000313" key="1">
    <source>
        <dbReference type="EMBL" id="KAK8834683.1"/>
    </source>
</evidence>
<gene>
    <name evidence="1" type="ORF">M9Y10_026176</name>
</gene>
<evidence type="ECO:0000313" key="2">
    <source>
        <dbReference type="Proteomes" id="UP001470230"/>
    </source>
</evidence>
<name>A0ABR2GL88_9EUKA</name>
<comment type="caution">
    <text evidence="1">The sequence shown here is derived from an EMBL/GenBank/DDBJ whole genome shotgun (WGS) entry which is preliminary data.</text>
</comment>
<accession>A0ABR2GL88</accession>
<dbReference type="Proteomes" id="UP001470230">
    <property type="component" value="Unassembled WGS sequence"/>
</dbReference>
<dbReference type="EMBL" id="JAPFFF010000340">
    <property type="protein sequence ID" value="KAK8834683.1"/>
    <property type="molecule type" value="Genomic_DNA"/>
</dbReference>